<dbReference type="EMBL" id="GL883090">
    <property type="protein sequence ID" value="EGG12622.1"/>
    <property type="molecule type" value="Genomic_DNA"/>
</dbReference>
<dbReference type="KEGG" id="mlr:MELLADRAFT_58418"/>
<reference evidence="3" key="1">
    <citation type="journal article" date="2011" name="Proc. Natl. Acad. Sci. U.S.A.">
        <title>Obligate biotrophy features unraveled by the genomic analysis of rust fungi.</title>
        <authorList>
            <person name="Duplessis S."/>
            <person name="Cuomo C.A."/>
            <person name="Lin Y.-C."/>
            <person name="Aerts A."/>
            <person name="Tisserant E."/>
            <person name="Veneault-Fourrey C."/>
            <person name="Joly D.L."/>
            <person name="Hacquard S."/>
            <person name="Amselem J."/>
            <person name="Cantarel B.L."/>
            <person name="Chiu R."/>
            <person name="Coutinho P.M."/>
            <person name="Feau N."/>
            <person name="Field M."/>
            <person name="Frey P."/>
            <person name="Gelhaye E."/>
            <person name="Goldberg J."/>
            <person name="Grabherr M.G."/>
            <person name="Kodira C.D."/>
            <person name="Kohler A."/>
            <person name="Kuees U."/>
            <person name="Lindquist E.A."/>
            <person name="Lucas S.M."/>
            <person name="Mago R."/>
            <person name="Mauceli E."/>
            <person name="Morin E."/>
            <person name="Murat C."/>
            <person name="Pangilinan J.L."/>
            <person name="Park R."/>
            <person name="Pearson M."/>
            <person name="Quesneville H."/>
            <person name="Rouhier N."/>
            <person name="Sakthikumar S."/>
            <person name="Salamov A.A."/>
            <person name="Schmutz J."/>
            <person name="Selles B."/>
            <person name="Shapiro H."/>
            <person name="Tanguay P."/>
            <person name="Tuskan G.A."/>
            <person name="Henrissat B."/>
            <person name="Van de Peer Y."/>
            <person name="Rouze P."/>
            <person name="Ellis J.G."/>
            <person name="Dodds P.N."/>
            <person name="Schein J.E."/>
            <person name="Zhong S."/>
            <person name="Hamelin R.C."/>
            <person name="Grigoriev I.V."/>
            <person name="Szabo L.J."/>
            <person name="Martin F."/>
        </authorList>
    </citation>
    <scope>NUCLEOTIDE SEQUENCE [LARGE SCALE GENOMIC DNA]</scope>
    <source>
        <strain evidence="3">98AG31 / pathotype 3-4-7</strain>
    </source>
</reference>
<evidence type="ECO:0000313" key="2">
    <source>
        <dbReference type="EMBL" id="EGG12622.1"/>
    </source>
</evidence>
<dbReference type="VEuPathDB" id="FungiDB:MELLADRAFT_58418"/>
<organism evidence="3">
    <name type="scientific">Melampsora larici-populina (strain 98AG31 / pathotype 3-4-7)</name>
    <name type="common">Poplar leaf rust fungus</name>
    <dbReference type="NCBI Taxonomy" id="747676"/>
    <lineage>
        <taxon>Eukaryota</taxon>
        <taxon>Fungi</taxon>
        <taxon>Dikarya</taxon>
        <taxon>Basidiomycota</taxon>
        <taxon>Pucciniomycotina</taxon>
        <taxon>Pucciniomycetes</taxon>
        <taxon>Pucciniales</taxon>
        <taxon>Melampsoraceae</taxon>
        <taxon>Melampsora</taxon>
    </lineage>
</organism>
<feature type="region of interest" description="Disordered" evidence="1">
    <location>
        <begin position="154"/>
        <end position="313"/>
    </location>
</feature>
<dbReference type="eggNOG" id="ENOG502S8M0">
    <property type="taxonomic scope" value="Eukaryota"/>
</dbReference>
<protein>
    <submittedName>
        <fullName evidence="2">Uncharacterized protein</fullName>
    </submittedName>
</protein>
<dbReference type="RefSeq" id="XP_007403560.1">
    <property type="nucleotide sequence ID" value="XM_007403498.1"/>
</dbReference>
<feature type="compositionally biased region" description="Low complexity" evidence="1">
    <location>
        <begin position="187"/>
        <end position="196"/>
    </location>
</feature>
<dbReference type="InParanoid" id="F4R3G1"/>
<feature type="compositionally biased region" description="Basic residues" evidence="1">
    <location>
        <begin position="197"/>
        <end position="206"/>
    </location>
</feature>
<feature type="compositionally biased region" description="Basic and acidic residues" evidence="1">
    <location>
        <begin position="165"/>
        <end position="174"/>
    </location>
</feature>
<dbReference type="AlphaFoldDB" id="F4R3G1"/>
<dbReference type="Proteomes" id="UP000001072">
    <property type="component" value="Unassembled WGS sequence"/>
</dbReference>
<dbReference type="HOGENOM" id="CLU_804297_0_0_1"/>
<keyword evidence="3" id="KW-1185">Reference proteome</keyword>
<evidence type="ECO:0000313" key="3">
    <source>
        <dbReference type="Proteomes" id="UP000001072"/>
    </source>
</evidence>
<sequence length="345" mass="38426">MDFIQDLESLDGLINLRITPIENLTTDSRIGYSSLTRGQSNLLPRVSVSIDKFQIELKFGSQRYNNSTRLIEEFNNNGAHFKRNYKGSQINMSGSNLLRGSRSLNPKSDLKTCLPMYRELTPRTIINELVKRLSVDEVYFKQKEIKMLIKSTAASTLEETSGSDDESKAKEDSISVKQSSPEAQVPSESSSQTKPKSSAKGRKSTKKEKIKDTSCEPQVSESSKPKIELTASDSGESSKSESVKQKAPRKRGPKTEKKNEIKSAQFLDSDGEPVAESPPTIAPPSKAKRKSTGEDHESAPPAKQSKTKSKATKSVELYLTHSKAIFQEQIAYIPEYMLLYLIYTD</sequence>
<dbReference type="OrthoDB" id="552755at2759"/>
<proteinExistence type="predicted"/>
<evidence type="ECO:0000256" key="1">
    <source>
        <dbReference type="SAM" id="MobiDB-lite"/>
    </source>
</evidence>
<gene>
    <name evidence="2" type="ORF">MELLADRAFT_58418</name>
</gene>
<accession>F4R3G1</accession>
<dbReference type="GeneID" id="18929183"/>
<name>F4R3G1_MELLP</name>